<name>A0ACB9KS07_BAUVA</name>
<proteinExistence type="predicted"/>
<keyword evidence="2" id="KW-1185">Reference proteome</keyword>
<evidence type="ECO:0000313" key="2">
    <source>
        <dbReference type="Proteomes" id="UP000828941"/>
    </source>
</evidence>
<dbReference type="Proteomes" id="UP000828941">
    <property type="component" value="Chromosome 13"/>
</dbReference>
<sequence length="203" mass="23888">MDNLATWNIRGMNKASKNKEATNFCRQHNIGILGPLKTKVKVHTYTALHTRYWSNWESHINLGAHPNDRIWLLWRNESYILTLVSSSSQVVYCQVMCLYLSTMFFLSVVYAFNSTQERVEFWEELKEQAKRAQGPWIVLGDFNYVFKAEKRIGGSYVTTQEIRDFANWTHSCGLLDLRWKGSKFSWNNKHAIEDRIYSKIHRA</sequence>
<gene>
    <name evidence="1" type="ORF">L6164_033360</name>
</gene>
<reference evidence="1 2" key="1">
    <citation type="journal article" date="2022" name="DNA Res.">
        <title>Chromosomal-level genome assembly of the orchid tree Bauhinia variegata (Leguminosae; Cercidoideae) supports the allotetraploid origin hypothesis of Bauhinia.</title>
        <authorList>
            <person name="Zhong Y."/>
            <person name="Chen Y."/>
            <person name="Zheng D."/>
            <person name="Pang J."/>
            <person name="Liu Y."/>
            <person name="Luo S."/>
            <person name="Meng S."/>
            <person name="Qian L."/>
            <person name="Wei D."/>
            <person name="Dai S."/>
            <person name="Zhou R."/>
        </authorList>
    </citation>
    <scope>NUCLEOTIDE SEQUENCE [LARGE SCALE GENOMIC DNA]</scope>
    <source>
        <strain evidence="1">BV-YZ2020</strain>
    </source>
</reference>
<comment type="caution">
    <text evidence="1">The sequence shown here is derived from an EMBL/GenBank/DDBJ whole genome shotgun (WGS) entry which is preliminary data.</text>
</comment>
<evidence type="ECO:0000313" key="1">
    <source>
        <dbReference type="EMBL" id="KAI4299940.1"/>
    </source>
</evidence>
<accession>A0ACB9KS07</accession>
<dbReference type="EMBL" id="CM039438">
    <property type="protein sequence ID" value="KAI4299940.1"/>
    <property type="molecule type" value="Genomic_DNA"/>
</dbReference>
<protein>
    <submittedName>
        <fullName evidence="1">Uncharacterized protein</fullName>
    </submittedName>
</protein>
<organism evidence="1 2">
    <name type="scientific">Bauhinia variegata</name>
    <name type="common">Purple orchid tree</name>
    <name type="synonym">Phanera variegata</name>
    <dbReference type="NCBI Taxonomy" id="167791"/>
    <lineage>
        <taxon>Eukaryota</taxon>
        <taxon>Viridiplantae</taxon>
        <taxon>Streptophyta</taxon>
        <taxon>Embryophyta</taxon>
        <taxon>Tracheophyta</taxon>
        <taxon>Spermatophyta</taxon>
        <taxon>Magnoliopsida</taxon>
        <taxon>eudicotyledons</taxon>
        <taxon>Gunneridae</taxon>
        <taxon>Pentapetalae</taxon>
        <taxon>rosids</taxon>
        <taxon>fabids</taxon>
        <taxon>Fabales</taxon>
        <taxon>Fabaceae</taxon>
        <taxon>Cercidoideae</taxon>
        <taxon>Cercideae</taxon>
        <taxon>Bauhiniinae</taxon>
        <taxon>Bauhinia</taxon>
    </lineage>
</organism>